<comment type="pathway">
    <text evidence="1">Cofactor biosynthesis; riboflavin biosynthesis.</text>
</comment>
<evidence type="ECO:0000256" key="3">
    <source>
        <dbReference type="ARBA" id="ARBA00023002"/>
    </source>
</evidence>
<dbReference type="PANTHER" id="PTHR38011:SF7">
    <property type="entry name" value="2,5-DIAMINO-6-RIBOSYLAMINO-4(3H)-PYRIMIDINONE 5'-PHOSPHATE REDUCTASE"/>
    <property type="match status" value="1"/>
</dbReference>
<proteinExistence type="predicted"/>
<evidence type="ECO:0000313" key="5">
    <source>
        <dbReference type="EMBL" id="MBB5068297.1"/>
    </source>
</evidence>
<gene>
    <name evidence="5" type="ORF">BJ969_001385</name>
</gene>
<dbReference type="EMBL" id="JACHIV010000001">
    <property type="protein sequence ID" value="MBB5068297.1"/>
    <property type="molecule type" value="Genomic_DNA"/>
</dbReference>
<evidence type="ECO:0000256" key="1">
    <source>
        <dbReference type="ARBA" id="ARBA00005104"/>
    </source>
</evidence>
<reference evidence="5 6" key="1">
    <citation type="submission" date="2020-08" db="EMBL/GenBank/DDBJ databases">
        <title>Sequencing the genomes of 1000 actinobacteria strains.</title>
        <authorList>
            <person name="Klenk H.-P."/>
        </authorList>
    </citation>
    <scope>NUCLEOTIDE SEQUENCE [LARGE SCALE GENOMIC DNA]</scope>
    <source>
        <strain evidence="5 6">DSM 45582</strain>
    </source>
</reference>
<dbReference type="Proteomes" id="UP000580474">
    <property type="component" value="Unassembled WGS sequence"/>
</dbReference>
<keyword evidence="6" id="KW-1185">Reference proteome</keyword>
<dbReference type="PANTHER" id="PTHR38011">
    <property type="entry name" value="DIHYDROFOLATE REDUCTASE FAMILY PROTEIN (AFU_ORTHOLOGUE AFUA_8G06820)"/>
    <property type="match status" value="1"/>
</dbReference>
<sequence>MDRLWPPGGEPLSTTTPAEVTPEVEAFYDYPANLARPWLRTNFVSSLDGAVTVRGSSRGLSSPADRVAMALIRDLSDVVLVGAGTALTEGYRGVERSEVDAERRARFGLAEVPPIAVVTGRCSLEPDSPLLTDTVVPPIVITCADAPEARRAVLADAGADVVVAGTGGVDLTAALAALGERGLLRVGCEGGPRLFGDLVAADLVDELCLTVSPLLAGGGAGRIAHGPDLAAPHPMRLLSALHAEESLLLLRYGRLRA</sequence>
<dbReference type="InterPro" id="IPR002734">
    <property type="entry name" value="RibDG_C"/>
</dbReference>
<evidence type="ECO:0000256" key="2">
    <source>
        <dbReference type="ARBA" id="ARBA00022857"/>
    </source>
</evidence>
<dbReference type="RefSeq" id="WP_425503535.1">
    <property type="nucleotide sequence ID" value="NZ_JACHIV010000001.1"/>
</dbReference>
<dbReference type="InterPro" id="IPR024072">
    <property type="entry name" value="DHFR-like_dom_sf"/>
</dbReference>
<evidence type="ECO:0000259" key="4">
    <source>
        <dbReference type="Pfam" id="PF01872"/>
    </source>
</evidence>
<organism evidence="5 6">
    <name type="scientific">Saccharopolyspora gloriosae</name>
    <dbReference type="NCBI Taxonomy" id="455344"/>
    <lineage>
        <taxon>Bacteria</taxon>
        <taxon>Bacillati</taxon>
        <taxon>Actinomycetota</taxon>
        <taxon>Actinomycetes</taxon>
        <taxon>Pseudonocardiales</taxon>
        <taxon>Pseudonocardiaceae</taxon>
        <taxon>Saccharopolyspora</taxon>
    </lineage>
</organism>
<dbReference type="EC" id="1.1.1.193" evidence="5"/>
<dbReference type="Gene3D" id="3.40.430.10">
    <property type="entry name" value="Dihydrofolate Reductase, subunit A"/>
    <property type="match status" value="1"/>
</dbReference>
<dbReference type="SUPFAM" id="SSF53597">
    <property type="entry name" value="Dihydrofolate reductase-like"/>
    <property type="match status" value="1"/>
</dbReference>
<dbReference type="InterPro" id="IPR050765">
    <property type="entry name" value="Riboflavin_Biosynth_HTPR"/>
</dbReference>
<evidence type="ECO:0000313" key="6">
    <source>
        <dbReference type="Proteomes" id="UP000580474"/>
    </source>
</evidence>
<feature type="domain" description="Bacterial bifunctional deaminase-reductase C-terminal" evidence="4">
    <location>
        <begin position="37"/>
        <end position="231"/>
    </location>
</feature>
<keyword evidence="2" id="KW-0521">NADP</keyword>
<accession>A0A840NJ49</accession>
<dbReference type="GO" id="GO:0008703">
    <property type="term" value="F:5-amino-6-(5-phosphoribosylamino)uracil reductase activity"/>
    <property type="evidence" value="ECO:0007669"/>
    <property type="project" value="UniProtKB-EC"/>
</dbReference>
<protein>
    <submittedName>
        <fullName evidence="5">5-amino-6-(5-phosphoribosylamino)uracil reductase</fullName>
        <ecNumber evidence="5">1.1.1.193</ecNumber>
    </submittedName>
</protein>
<dbReference type="GO" id="GO:0009231">
    <property type="term" value="P:riboflavin biosynthetic process"/>
    <property type="evidence" value="ECO:0007669"/>
    <property type="project" value="InterPro"/>
</dbReference>
<dbReference type="Pfam" id="PF01872">
    <property type="entry name" value="RibD_C"/>
    <property type="match status" value="1"/>
</dbReference>
<dbReference type="AlphaFoldDB" id="A0A840NJ49"/>
<keyword evidence="3 5" id="KW-0560">Oxidoreductase</keyword>
<comment type="caution">
    <text evidence="5">The sequence shown here is derived from an EMBL/GenBank/DDBJ whole genome shotgun (WGS) entry which is preliminary data.</text>
</comment>
<name>A0A840NJ49_9PSEU</name>